<dbReference type="InterPro" id="IPR007492">
    <property type="entry name" value="LytTR_DNA-bd_dom"/>
</dbReference>
<keyword evidence="4" id="KW-1185">Reference proteome</keyword>
<keyword evidence="1" id="KW-0472">Membrane</keyword>
<accession>A0A1I3R9S5</accession>
<evidence type="ECO:0000259" key="2">
    <source>
        <dbReference type="PROSITE" id="PS50930"/>
    </source>
</evidence>
<feature type="transmembrane region" description="Helical" evidence="1">
    <location>
        <begin position="116"/>
        <end position="142"/>
    </location>
</feature>
<proteinExistence type="predicted"/>
<feature type="transmembrane region" description="Helical" evidence="1">
    <location>
        <begin position="83"/>
        <end position="104"/>
    </location>
</feature>
<feature type="domain" description="HTH LytTR-type" evidence="2">
    <location>
        <begin position="157"/>
        <end position="262"/>
    </location>
</feature>
<dbReference type="AlphaFoldDB" id="A0A1I3R9S5"/>
<evidence type="ECO:0000313" key="4">
    <source>
        <dbReference type="Proteomes" id="UP000199559"/>
    </source>
</evidence>
<dbReference type="Pfam" id="PF04397">
    <property type="entry name" value="LytTR"/>
    <property type="match status" value="1"/>
</dbReference>
<feature type="transmembrane region" description="Helical" evidence="1">
    <location>
        <begin position="51"/>
        <end position="71"/>
    </location>
</feature>
<dbReference type="PROSITE" id="PS50930">
    <property type="entry name" value="HTH_LYTTR"/>
    <property type="match status" value="1"/>
</dbReference>
<feature type="transmembrane region" description="Helical" evidence="1">
    <location>
        <begin position="12"/>
        <end position="31"/>
    </location>
</feature>
<keyword evidence="1" id="KW-0812">Transmembrane</keyword>
<reference evidence="4" key="1">
    <citation type="submission" date="2016-10" db="EMBL/GenBank/DDBJ databases">
        <authorList>
            <person name="Varghese N."/>
            <person name="Submissions S."/>
        </authorList>
    </citation>
    <scope>NUCLEOTIDE SEQUENCE [LARGE SCALE GENOMIC DNA]</scope>
    <source>
        <strain evidence="4">DSM 28881</strain>
    </source>
</reference>
<protein>
    <submittedName>
        <fullName evidence="3">Transcriptional regulator, LytTR family</fullName>
    </submittedName>
</protein>
<dbReference type="Proteomes" id="UP000199559">
    <property type="component" value="Unassembled WGS sequence"/>
</dbReference>
<dbReference type="SMART" id="SM00850">
    <property type="entry name" value="LytTR"/>
    <property type="match status" value="1"/>
</dbReference>
<dbReference type="RefSeq" id="WP_090841035.1">
    <property type="nucleotide sequence ID" value="NZ_FORM01000007.1"/>
</dbReference>
<gene>
    <name evidence="3" type="ORF">SAMN05443431_107195</name>
</gene>
<evidence type="ECO:0000313" key="3">
    <source>
        <dbReference type="EMBL" id="SFJ43068.1"/>
    </source>
</evidence>
<name>A0A1I3R9S5_9FLAO</name>
<dbReference type="EMBL" id="FORM01000007">
    <property type="protein sequence ID" value="SFJ43068.1"/>
    <property type="molecule type" value="Genomic_DNA"/>
</dbReference>
<dbReference type="Gene3D" id="2.40.50.1020">
    <property type="entry name" value="LytTr DNA-binding domain"/>
    <property type="match status" value="1"/>
</dbReference>
<sequence length="266" mass="30754">MKFKYPFDPSLKHHVIIGFGLALWIFLFLFVTEPLDISELNTSEKLKYLPFYSLIATVSYLLFLPLQNYIYKKSQNNWLVKHEILFLLSLSVVSLILARSYYLYVVVAGQANPHTLGYMLMSLLLPALAIILPIIVIGRFAFGKYFEKKLEDTKIEIKGEGNYESLKLHLNDLIAVQSSDNYIEVFYISGSILKKNLIRNKLSKIETTFSELQRTHRSYIINPYHFQSWKTEKGKHFLVLSHNIEVPISKTYLEAIKSTLNFTTAG</sequence>
<organism evidence="3 4">
    <name type="scientific">Olleya namhaensis</name>
    <dbReference type="NCBI Taxonomy" id="1144750"/>
    <lineage>
        <taxon>Bacteria</taxon>
        <taxon>Pseudomonadati</taxon>
        <taxon>Bacteroidota</taxon>
        <taxon>Flavobacteriia</taxon>
        <taxon>Flavobacteriales</taxon>
        <taxon>Flavobacteriaceae</taxon>
    </lineage>
</organism>
<dbReference type="GO" id="GO:0003677">
    <property type="term" value="F:DNA binding"/>
    <property type="evidence" value="ECO:0007669"/>
    <property type="project" value="InterPro"/>
</dbReference>
<evidence type="ECO:0000256" key="1">
    <source>
        <dbReference type="SAM" id="Phobius"/>
    </source>
</evidence>
<keyword evidence="1" id="KW-1133">Transmembrane helix</keyword>
<dbReference type="STRING" id="1144750.SAMN05443431_107195"/>